<sequence>MFLQEGGGVRRTLLRRCLKKSVKAYIENSANALQRKPLSIRDLRILFLVSLL</sequence>
<evidence type="ECO:0000313" key="2">
    <source>
        <dbReference type="Proteomes" id="UP000220251"/>
    </source>
</evidence>
<keyword evidence="2" id="KW-1185">Reference proteome</keyword>
<gene>
    <name evidence="1" type="ORF">ELAC_2256</name>
</gene>
<dbReference type="Proteomes" id="UP000220251">
    <property type="component" value="Unassembled WGS sequence"/>
</dbReference>
<reference evidence="2" key="1">
    <citation type="submission" date="2015-06" db="EMBL/GenBank/DDBJ databases">
        <authorList>
            <person name="Bertelli C."/>
        </authorList>
    </citation>
    <scope>NUCLEOTIDE SEQUENCE [LARGE SCALE GENOMIC DNA]</scope>
    <source>
        <strain evidence="2">CRIB-30</strain>
    </source>
</reference>
<accession>A0A0H5DS88</accession>
<name>A0A0H5DS88_9BACT</name>
<evidence type="ECO:0000313" key="1">
    <source>
        <dbReference type="EMBL" id="CRX39576.1"/>
    </source>
</evidence>
<dbReference type="AlphaFoldDB" id="A0A0H5DS88"/>
<protein>
    <submittedName>
        <fullName evidence="1">Uncharacterized protein</fullName>
    </submittedName>
</protein>
<dbReference type="EMBL" id="CWGJ01000029">
    <property type="protein sequence ID" value="CRX39576.1"/>
    <property type="molecule type" value="Genomic_DNA"/>
</dbReference>
<proteinExistence type="predicted"/>
<organism evidence="1 2">
    <name type="scientific">Estrella lausannensis</name>
    <dbReference type="NCBI Taxonomy" id="483423"/>
    <lineage>
        <taxon>Bacteria</taxon>
        <taxon>Pseudomonadati</taxon>
        <taxon>Chlamydiota</taxon>
        <taxon>Chlamydiia</taxon>
        <taxon>Parachlamydiales</taxon>
        <taxon>Candidatus Criblamydiaceae</taxon>
        <taxon>Estrella</taxon>
    </lineage>
</organism>